<feature type="domain" description="Saccharopine dehydrogenase NADP binding" evidence="1">
    <location>
        <begin position="17"/>
        <end position="118"/>
    </location>
</feature>
<evidence type="ECO:0000313" key="3">
    <source>
        <dbReference type="Proteomes" id="UP000199202"/>
    </source>
</evidence>
<dbReference type="InterPro" id="IPR036291">
    <property type="entry name" value="NAD(P)-bd_dom_sf"/>
</dbReference>
<proteinExistence type="predicted"/>
<organism evidence="2 3">
    <name type="scientific">Nonomuraea jiangxiensis</name>
    <dbReference type="NCBI Taxonomy" id="633440"/>
    <lineage>
        <taxon>Bacteria</taxon>
        <taxon>Bacillati</taxon>
        <taxon>Actinomycetota</taxon>
        <taxon>Actinomycetes</taxon>
        <taxon>Streptosporangiales</taxon>
        <taxon>Streptosporangiaceae</taxon>
        <taxon>Nonomuraea</taxon>
    </lineage>
</organism>
<dbReference type="Pfam" id="PF03435">
    <property type="entry name" value="Sacchrp_dh_NADP"/>
    <property type="match status" value="1"/>
</dbReference>
<sequence>MTEINNQPDPERGKPAIAVFGAYGHTARFVTAELLERGWRPVLSGRNAAKLEAAAAAHPGVEWRIASADMPDSLDHAIAGTAAMINCAGPFAETAPPLIEAALRAGIHYLDVTGETLVAIDTFSAYRDDLRVKESGIVVAPAMAFYGALGDLLATVAMGDWSEADEISIAVALDSWHPTRGTLLAGERRAGRRVVFSDHHLQVVAGDEPPPRGSWTFPAPFGTQDVVGQFSTADVVTISQHLDTPRINAFLNTTPLKDLNASDAKGPQAADASGRSAQIFLVEVVVRRGDERRRVAARGRDIYAISAPIVVEAAERILAGRGRAIGVVTAGELFDAEDFLRSLPLDELLLLDDQ</sequence>
<dbReference type="InterPro" id="IPR005097">
    <property type="entry name" value="Sacchrp_dh_NADP-bd"/>
</dbReference>
<reference evidence="2 3" key="1">
    <citation type="submission" date="2016-10" db="EMBL/GenBank/DDBJ databases">
        <authorList>
            <person name="de Groot N.N."/>
        </authorList>
    </citation>
    <scope>NUCLEOTIDE SEQUENCE [LARGE SCALE GENOMIC DNA]</scope>
    <source>
        <strain evidence="2 3">CGMCC 4.6533</strain>
    </source>
</reference>
<protein>
    <submittedName>
        <fullName evidence="2">Saccharopine dehydrogenase NADP binding domain-containing protein</fullName>
    </submittedName>
</protein>
<gene>
    <name evidence="2" type="ORF">SAMN05421869_12751</name>
</gene>
<evidence type="ECO:0000259" key="1">
    <source>
        <dbReference type="Pfam" id="PF03435"/>
    </source>
</evidence>
<keyword evidence="3" id="KW-1185">Reference proteome</keyword>
<dbReference type="PANTHER" id="PTHR43781">
    <property type="entry name" value="SACCHAROPINE DEHYDROGENASE"/>
    <property type="match status" value="1"/>
</dbReference>
<accession>A0A1G9L0S8</accession>
<dbReference type="PANTHER" id="PTHR43781:SF1">
    <property type="entry name" value="SACCHAROPINE DEHYDROGENASE"/>
    <property type="match status" value="1"/>
</dbReference>
<dbReference type="EMBL" id="FNDJ01000027">
    <property type="protein sequence ID" value="SDL55562.1"/>
    <property type="molecule type" value="Genomic_DNA"/>
</dbReference>
<dbReference type="Proteomes" id="UP000199202">
    <property type="component" value="Unassembled WGS sequence"/>
</dbReference>
<dbReference type="AlphaFoldDB" id="A0A1G9L0S8"/>
<dbReference type="STRING" id="633440.SAMN05421869_12751"/>
<dbReference type="OrthoDB" id="4420885at2"/>
<dbReference type="SUPFAM" id="SSF51735">
    <property type="entry name" value="NAD(P)-binding Rossmann-fold domains"/>
    <property type="match status" value="1"/>
</dbReference>
<dbReference type="RefSeq" id="WP_090945171.1">
    <property type="nucleotide sequence ID" value="NZ_FNDJ01000027.1"/>
</dbReference>
<evidence type="ECO:0000313" key="2">
    <source>
        <dbReference type="EMBL" id="SDL55562.1"/>
    </source>
</evidence>
<name>A0A1G9L0S8_9ACTN</name>
<dbReference type="Gene3D" id="3.40.50.720">
    <property type="entry name" value="NAD(P)-binding Rossmann-like Domain"/>
    <property type="match status" value="1"/>
</dbReference>